<comment type="caution">
    <text evidence="1">The sequence shown here is derived from an EMBL/GenBank/DDBJ whole genome shotgun (WGS) entry which is preliminary data.</text>
</comment>
<dbReference type="AlphaFoldDB" id="A0A645GG70"/>
<proteinExistence type="predicted"/>
<accession>A0A645GG70</accession>
<gene>
    <name evidence="1" type="ORF">SDC9_172459</name>
</gene>
<sequence length="42" mass="4950">MKLTVGLHLWKIDSLKELFTVGDGHFRIETHDIFRQKVNGLR</sequence>
<reference evidence="1" key="1">
    <citation type="submission" date="2019-08" db="EMBL/GenBank/DDBJ databases">
        <authorList>
            <person name="Kucharzyk K."/>
            <person name="Murdoch R.W."/>
            <person name="Higgins S."/>
            <person name="Loffler F."/>
        </authorList>
    </citation>
    <scope>NUCLEOTIDE SEQUENCE</scope>
</reference>
<organism evidence="1">
    <name type="scientific">bioreactor metagenome</name>
    <dbReference type="NCBI Taxonomy" id="1076179"/>
    <lineage>
        <taxon>unclassified sequences</taxon>
        <taxon>metagenomes</taxon>
        <taxon>ecological metagenomes</taxon>
    </lineage>
</organism>
<dbReference type="EMBL" id="VSSQ01074092">
    <property type="protein sequence ID" value="MPN25052.1"/>
    <property type="molecule type" value="Genomic_DNA"/>
</dbReference>
<evidence type="ECO:0000313" key="1">
    <source>
        <dbReference type="EMBL" id="MPN25052.1"/>
    </source>
</evidence>
<protein>
    <submittedName>
        <fullName evidence="1">Uncharacterized protein</fullName>
    </submittedName>
</protein>
<name>A0A645GG70_9ZZZZ</name>